<dbReference type="AlphaFoldDB" id="A0A6C2YIM4"/>
<dbReference type="InParanoid" id="A0A6C2YIM4"/>
<evidence type="ECO:0000313" key="4">
    <source>
        <dbReference type="Proteomes" id="UP000464378"/>
    </source>
</evidence>
<name>A0A6C2YIM4_9BACT</name>
<evidence type="ECO:0000259" key="2">
    <source>
        <dbReference type="Pfam" id="PF13598"/>
    </source>
</evidence>
<evidence type="ECO:0000256" key="1">
    <source>
        <dbReference type="SAM" id="Coils"/>
    </source>
</evidence>
<evidence type="ECO:0000313" key="3">
    <source>
        <dbReference type="EMBL" id="VIP01131.1"/>
    </source>
</evidence>
<protein>
    <recommendedName>
        <fullName evidence="2">DUF4139 domain-containing protein</fullName>
    </recommendedName>
</protein>
<organism evidence="3">
    <name type="scientific">Tuwongella immobilis</name>
    <dbReference type="NCBI Taxonomy" id="692036"/>
    <lineage>
        <taxon>Bacteria</taxon>
        <taxon>Pseudomonadati</taxon>
        <taxon>Planctomycetota</taxon>
        <taxon>Planctomycetia</taxon>
        <taxon>Gemmatales</taxon>
        <taxon>Gemmataceae</taxon>
        <taxon>Tuwongella</taxon>
    </lineage>
</organism>
<sequence length="730" mass="80835">MNFLRRVMWLTPVLGAATAAILLGTGTGISAPGGEKQTELKTAVGLPISRVALFSSGVGYFARSGDVDGNVRVDLTFPERDINDLLKSMTLEDFGDGQVSAVSYDSREPIDRTLASFAINLNNNPTLGQILTQARGEQVEVVLQQNVVGQPGTISGKIVGLETQKSTKGEDVVSQSEVLNLWCADGMRAVKLSDVQRLRFVNPTIEAEVRRALEVLSLNHDQQKKAVSLHFTGQGRRKVQVGYVVENPVWKTSYRLVLDKDGKEVPKVQGWAIVENPTDEDWNGVEMSLISGRPISFKMDLYNPLYVNRPTVEPELFASLRPPTYSGDIAQLEKAQQELAKGSDKAVDMLAMDAAPAGEGGAMGGMSARGGAANGTMLRKSMQDRRALLRESEERQLSLNAVQSAATAAKLGDNFSYNINKAVDLARQKSALLPIIAGEIEAKRVSIYNASVQAKHPLLGLRLKNTTGVHLMQGPITVFEGATYAGDTRVLDIQPKEERLVSYAIDLGTEVNPVNAFRNGNIVKVRAQKGIIFTTRRFREEKTYQVVNRSQTDRTLLIEHPNRKNQGFNLVNTVKPVEETAELWRFEMPIAAGKSGSLTIAEERDQQETVAISNTNDDQIRFFINQEQVSDGLKAKLQEALTLKAKMDNAKRELQKVLADIQRITQDQNRLRQNLREVPQASEAYKRYLKKFDDQEKEMDGLTTQQKELQNSEFQARVAYETFLANLTIE</sequence>
<keyword evidence="1" id="KW-0175">Coiled coil</keyword>
<reference evidence="3" key="1">
    <citation type="submission" date="2019-04" db="EMBL/GenBank/DDBJ databases">
        <authorList>
            <consortium name="Science for Life Laboratories"/>
        </authorList>
    </citation>
    <scope>NUCLEOTIDE SEQUENCE</scope>
    <source>
        <strain evidence="3">MBLW1</strain>
    </source>
</reference>
<feature type="domain" description="DUF4139" evidence="2">
    <location>
        <begin position="239"/>
        <end position="561"/>
    </location>
</feature>
<dbReference type="Proteomes" id="UP000464378">
    <property type="component" value="Chromosome"/>
</dbReference>
<dbReference type="EMBL" id="LR586016">
    <property type="protein sequence ID" value="VIP01131.1"/>
    <property type="molecule type" value="Genomic_DNA"/>
</dbReference>
<dbReference type="Pfam" id="PF13598">
    <property type="entry name" value="DUF4139"/>
    <property type="match status" value="1"/>
</dbReference>
<proteinExistence type="predicted"/>
<dbReference type="RefSeq" id="WP_162656371.1">
    <property type="nucleotide sequence ID" value="NZ_LR593887.1"/>
</dbReference>
<accession>A0A6C2YIM4</accession>
<keyword evidence="4" id="KW-1185">Reference proteome</keyword>
<dbReference type="KEGG" id="tim:GMBLW1_28290"/>
<feature type="coiled-coil region" evidence="1">
    <location>
        <begin position="633"/>
        <end position="712"/>
    </location>
</feature>
<dbReference type="EMBL" id="LR593887">
    <property type="protein sequence ID" value="VTR97687.1"/>
    <property type="molecule type" value="Genomic_DNA"/>
</dbReference>
<gene>
    <name evidence="3" type="ORF">GMBLW1_28290</name>
</gene>
<dbReference type="InterPro" id="IPR037291">
    <property type="entry name" value="DUF4139"/>
</dbReference>